<evidence type="ECO:0000256" key="3">
    <source>
        <dbReference type="ARBA" id="ARBA00023274"/>
    </source>
</evidence>
<dbReference type="GeneID" id="109383458"/>
<dbReference type="GO" id="GO:0003735">
    <property type="term" value="F:structural constituent of ribosome"/>
    <property type="evidence" value="ECO:0007669"/>
    <property type="project" value="InterPro"/>
</dbReference>
<comment type="similarity">
    <text evidence="1">Belongs to the eukaryotic ribosomal protein eL34 family.</text>
</comment>
<evidence type="ECO:0000313" key="7">
    <source>
        <dbReference type="RefSeq" id="XP_019499463.1"/>
    </source>
</evidence>
<name>A0A8B7RGW0_HIPAR</name>
<dbReference type="PROSITE" id="PS01145">
    <property type="entry name" value="RIBOSOMAL_L34E"/>
    <property type="match status" value="1"/>
</dbReference>
<protein>
    <recommendedName>
        <fullName evidence="4">Large ribosomal subunit protein eL34</fullName>
    </recommendedName>
    <alternativeName>
        <fullName evidence="5">60S ribosomal protein L34</fullName>
    </alternativeName>
</protein>
<dbReference type="RefSeq" id="XP_019499463.1">
    <property type="nucleotide sequence ID" value="XM_019643918.1"/>
</dbReference>
<dbReference type="InterPro" id="IPR008195">
    <property type="entry name" value="Ribosomal_eL34"/>
</dbReference>
<evidence type="ECO:0000256" key="1">
    <source>
        <dbReference type="ARBA" id="ARBA00009875"/>
    </source>
</evidence>
<dbReference type="GO" id="GO:0006412">
    <property type="term" value="P:translation"/>
    <property type="evidence" value="ECO:0007669"/>
    <property type="project" value="InterPro"/>
</dbReference>
<evidence type="ECO:0000256" key="5">
    <source>
        <dbReference type="ARBA" id="ARBA00035333"/>
    </source>
</evidence>
<dbReference type="Gene3D" id="6.20.370.70">
    <property type="match status" value="1"/>
</dbReference>
<keyword evidence="2" id="KW-0689">Ribosomal protein</keyword>
<keyword evidence="6" id="KW-1185">Reference proteome</keyword>
<sequence length="227" mass="25786">MTDVFMRRAFRTVQRWTYCRRLSYNTASNKTRLSRTPGNRIVYLYTKKVGKAPKSASGVRPGRLRRIRAVRRQVLMSLSKTKKYVSRAYGGSMCAKCVRDRVKRAFLIGEQKTVEKVLKAQAQNQKGNTNLQSITEISDEMRKVLLDTRGKVILVTEDLAELCSVEWKVKFISNELGYLAEEISKQSTEGMSQCTNQCGGYKDECATVTIFKMVIDETNKELTGVGL</sequence>
<reference evidence="7" key="1">
    <citation type="submission" date="2025-08" db="UniProtKB">
        <authorList>
            <consortium name="RefSeq"/>
        </authorList>
    </citation>
    <scope>IDENTIFICATION</scope>
    <source>
        <tissue evidence="7">Muscle</tissue>
    </source>
</reference>
<proteinExistence type="inferred from homology"/>
<dbReference type="InterPro" id="IPR018065">
    <property type="entry name" value="Ribosomal_eL34_CS"/>
</dbReference>
<keyword evidence="3" id="KW-0687">Ribonucleoprotein</keyword>
<dbReference type="Pfam" id="PF01199">
    <property type="entry name" value="Ribosomal_L34e"/>
    <property type="match status" value="1"/>
</dbReference>
<dbReference type="InterPro" id="IPR038562">
    <property type="entry name" value="Ribosomal_eL34_C_sf"/>
</dbReference>
<gene>
    <name evidence="7" type="primary">LOC109383458</name>
</gene>
<dbReference type="PANTHER" id="PTHR46595">
    <property type="entry name" value="60S RIBOSOMAL PROTEIN L34"/>
    <property type="match status" value="1"/>
</dbReference>
<dbReference type="GO" id="GO:1990904">
    <property type="term" value="C:ribonucleoprotein complex"/>
    <property type="evidence" value="ECO:0007669"/>
    <property type="project" value="UniProtKB-KW"/>
</dbReference>
<dbReference type="GO" id="GO:0005840">
    <property type="term" value="C:ribosome"/>
    <property type="evidence" value="ECO:0007669"/>
    <property type="project" value="UniProtKB-KW"/>
</dbReference>
<dbReference type="Proteomes" id="UP000694851">
    <property type="component" value="Unplaced"/>
</dbReference>
<accession>A0A8B7RGW0</accession>
<organism evidence="6 7">
    <name type="scientific">Hipposideros armiger</name>
    <name type="common">Great Himalayan leaf-nosed bat</name>
    <dbReference type="NCBI Taxonomy" id="186990"/>
    <lineage>
        <taxon>Eukaryota</taxon>
        <taxon>Metazoa</taxon>
        <taxon>Chordata</taxon>
        <taxon>Craniata</taxon>
        <taxon>Vertebrata</taxon>
        <taxon>Euteleostomi</taxon>
        <taxon>Mammalia</taxon>
        <taxon>Eutheria</taxon>
        <taxon>Laurasiatheria</taxon>
        <taxon>Chiroptera</taxon>
        <taxon>Yinpterochiroptera</taxon>
        <taxon>Rhinolophoidea</taxon>
        <taxon>Hipposideridae</taxon>
        <taxon>Hipposideros</taxon>
    </lineage>
</organism>
<dbReference type="PRINTS" id="PR01250">
    <property type="entry name" value="RIBOSOMALL34"/>
</dbReference>
<evidence type="ECO:0000313" key="6">
    <source>
        <dbReference type="Proteomes" id="UP000694851"/>
    </source>
</evidence>
<evidence type="ECO:0000256" key="2">
    <source>
        <dbReference type="ARBA" id="ARBA00022980"/>
    </source>
</evidence>
<dbReference type="KEGG" id="hai:109383458"/>
<dbReference type="Gene3D" id="6.20.340.10">
    <property type="match status" value="1"/>
</dbReference>
<dbReference type="AlphaFoldDB" id="A0A8B7RGW0"/>
<dbReference type="OrthoDB" id="277449at2759"/>
<evidence type="ECO:0000256" key="4">
    <source>
        <dbReference type="ARBA" id="ARBA00035227"/>
    </source>
</evidence>